<protein>
    <recommendedName>
        <fullName evidence="2">DUF7115 domain-containing protein</fullName>
    </recommendedName>
</protein>
<evidence type="ECO:0000313" key="4">
    <source>
        <dbReference type="Proteomes" id="UP000198882"/>
    </source>
</evidence>
<dbReference type="Proteomes" id="UP000198882">
    <property type="component" value="Unassembled WGS sequence"/>
</dbReference>
<keyword evidence="4" id="KW-1185">Reference proteome</keyword>
<feature type="domain" description="DUF7115" evidence="2">
    <location>
        <begin position="1"/>
        <end position="108"/>
    </location>
</feature>
<feature type="compositionally biased region" description="Basic and acidic residues" evidence="1">
    <location>
        <begin position="206"/>
        <end position="221"/>
    </location>
</feature>
<feature type="region of interest" description="Disordered" evidence="1">
    <location>
        <begin position="206"/>
        <end position="391"/>
    </location>
</feature>
<evidence type="ECO:0000259" key="2">
    <source>
        <dbReference type="Pfam" id="PF23428"/>
    </source>
</evidence>
<organism evidence="3 4">
    <name type="scientific">Natronorubrum texcoconense</name>
    <dbReference type="NCBI Taxonomy" id="1095776"/>
    <lineage>
        <taxon>Archaea</taxon>
        <taxon>Methanobacteriati</taxon>
        <taxon>Methanobacteriota</taxon>
        <taxon>Stenosarchaea group</taxon>
        <taxon>Halobacteria</taxon>
        <taxon>Halobacteriales</taxon>
        <taxon>Natrialbaceae</taxon>
        <taxon>Natronorubrum</taxon>
    </lineage>
</organism>
<dbReference type="RefSeq" id="WP_090310211.1">
    <property type="nucleotide sequence ID" value="NZ_FNFE01000006.1"/>
</dbReference>
<accession>A0A1G9DSV4</accession>
<evidence type="ECO:0000313" key="3">
    <source>
        <dbReference type="EMBL" id="SDK66915.1"/>
    </source>
</evidence>
<reference evidence="4" key="1">
    <citation type="submission" date="2016-10" db="EMBL/GenBank/DDBJ databases">
        <authorList>
            <person name="Varghese N."/>
            <person name="Submissions S."/>
        </authorList>
    </citation>
    <scope>NUCLEOTIDE SEQUENCE [LARGE SCALE GENOMIC DNA]</scope>
    <source>
        <strain evidence="4">B4,CECT 8067,JCM 17497</strain>
    </source>
</reference>
<feature type="compositionally biased region" description="Polar residues" evidence="1">
    <location>
        <begin position="367"/>
        <end position="383"/>
    </location>
</feature>
<dbReference type="Pfam" id="PF23428">
    <property type="entry name" value="DUF7115"/>
    <property type="match status" value="1"/>
</dbReference>
<dbReference type="AlphaFoldDB" id="A0A1G9DSV4"/>
<dbReference type="InterPro" id="IPR055539">
    <property type="entry name" value="DUF7115"/>
</dbReference>
<sequence>MSVPGIVQSTLNGEEIAARVSLGGENELFITPSSTLVYSSEGLLSDESIDEYPHEADRLTLSEGRRKTKFTLEYPLEGTKSFSVPSGKTDDVLHPVLAGVLNGNGITDPGETVAKTYRFSELTLIITSDRLVKHIGAAVWDGDYEEYHFEDVTSLSFEDGSVATQIVLTVDGRPQRIKAPNEQANDLRERLQRALFEYHDVGSLEELNEKVGGDDEAEQRQRSASVDFGEGVDPLDANPPSLDDHERVDEAAGGDQEPVATPDPLTDETPLAGSDANEPQSAADSRQTSEPQGQDPAQASTHREQTETQSATQAPTETDPAKGQETDPAASEAETFEMSAETVSEHDRDLEGTEPTEIDAKPAEIDTVSTQDDGGLGTDSTPLLGTDPELDDDVTDELLERVEALEVAVERQTEVIERQQGTIEQLIAELRKQR</sequence>
<dbReference type="OrthoDB" id="307384at2157"/>
<name>A0A1G9DSV4_9EURY</name>
<evidence type="ECO:0000256" key="1">
    <source>
        <dbReference type="SAM" id="MobiDB-lite"/>
    </source>
</evidence>
<feature type="compositionally biased region" description="Polar residues" evidence="1">
    <location>
        <begin position="277"/>
        <end position="300"/>
    </location>
</feature>
<proteinExistence type="predicted"/>
<dbReference type="EMBL" id="FNFE01000006">
    <property type="protein sequence ID" value="SDK66915.1"/>
    <property type="molecule type" value="Genomic_DNA"/>
</dbReference>
<feature type="compositionally biased region" description="Polar residues" evidence="1">
    <location>
        <begin position="307"/>
        <end position="316"/>
    </location>
</feature>
<gene>
    <name evidence="3" type="ORF">SAMN04515672_3604</name>
</gene>